<dbReference type="EMBL" id="LDXT01000066">
    <property type="protein sequence ID" value="KRT56077.1"/>
    <property type="molecule type" value="Genomic_DNA"/>
</dbReference>
<reference evidence="1 2" key="1">
    <citation type="submission" date="2015-11" db="EMBL/GenBank/DDBJ databases">
        <title>The genome of Candidatus Endoriftia persephone in Ridgeia piscesae and population structure of the North Eastern Pacific vestimentiferan symbionts.</title>
        <authorList>
            <person name="Perez M."/>
            <person name="Juniper K.S."/>
        </authorList>
    </citation>
    <scope>NUCLEOTIDE SEQUENCE [LARGE SCALE GENOMIC DNA]</scope>
    <source>
        <strain evidence="1">Ind11</strain>
    </source>
</reference>
<organism evidence="1 2">
    <name type="scientific">endosymbiont of Ridgeia piscesae</name>
    <dbReference type="NCBI Taxonomy" id="54398"/>
    <lineage>
        <taxon>Bacteria</taxon>
        <taxon>Pseudomonadati</taxon>
        <taxon>Pseudomonadota</taxon>
        <taxon>Gammaproteobacteria</taxon>
        <taxon>sulfur-oxidizing symbionts</taxon>
    </lineage>
</organism>
<dbReference type="Proteomes" id="UP000051634">
    <property type="component" value="Unassembled WGS sequence"/>
</dbReference>
<dbReference type="PATRIC" id="fig|54398.3.peg.1961"/>
<sequence length="420" mass="46526">MIVLMTAGCGGSSGEAVVTNSGDLSDIIPYQTAGRYSSVLKGCVDIDTILSSCLLSELPLIGQQSDNPDIATIMERVLVSHQWMGQRFEAALALLPVETLKLFRSVTAIVIDSDIRPSHYRTSTAAIYLDPAYLWLTNAEKADISKQEDYRTDFGADLNFDYLWRYVSGSSYAYENYDLNGTEERTLNDIRLPLSRLLYHELAHAADFAPPDRIASLNPSISVYEAIRSVENDWLSNRLYRQQPLASQELDGIASVLYDGQTADQTQQQMEADYAGALLQNDGANHLYSYYTQYEDLAMLFEAALMKHYDDIDMDIAFAGKPAAEEPVCEDYLVGWGERNRIAAESVKGRAEFAAESILPGATDWSVFFATIVGTPQSMVVGEDWCANLTLGTGARSIRDDAALQNLAKRPINPQDRMIP</sequence>
<dbReference type="AlphaFoldDB" id="A0A0T5YZX8"/>
<accession>A0A0T5YZX8</accession>
<dbReference type="RefSeq" id="WP_060528452.1">
    <property type="nucleotide sequence ID" value="NZ_KQ557131.1"/>
</dbReference>
<protein>
    <submittedName>
        <fullName evidence="1">Uncharacterized protein</fullName>
    </submittedName>
</protein>
<comment type="caution">
    <text evidence="1">The sequence shown here is derived from an EMBL/GenBank/DDBJ whole genome shotgun (WGS) entry which is preliminary data.</text>
</comment>
<evidence type="ECO:0000313" key="2">
    <source>
        <dbReference type="Proteomes" id="UP000051634"/>
    </source>
</evidence>
<evidence type="ECO:0000313" key="1">
    <source>
        <dbReference type="EMBL" id="KRT56077.1"/>
    </source>
</evidence>
<keyword evidence="2" id="KW-1185">Reference proteome</keyword>
<proteinExistence type="predicted"/>
<dbReference type="OrthoDB" id="5803286at2"/>
<name>A0A0T5YZX8_9GAMM</name>
<gene>
    <name evidence="1" type="ORF">Ga0074115_13126</name>
</gene>